<sequence>MKGLPFHWLLTRQALVNKILTLITKKNGQRGTNRWRVMEQFVSLAVEF</sequence>
<protein>
    <submittedName>
        <fullName evidence="1">Uncharacterized protein</fullName>
    </submittedName>
</protein>
<accession>A0A0A9S443</accession>
<dbReference type="EMBL" id="GBRH01239178">
    <property type="protein sequence ID" value="JAD58717.1"/>
    <property type="molecule type" value="Transcribed_RNA"/>
</dbReference>
<name>A0A0A9S443_ARUDO</name>
<reference evidence="1" key="2">
    <citation type="journal article" date="2015" name="Data Brief">
        <title>Shoot transcriptome of the giant reed, Arundo donax.</title>
        <authorList>
            <person name="Barrero R.A."/>
            <person name="Guerrero F.D."/>
            <person name="Moolhuijzen P."/>
            <person name="Goolsby J.A."/>
            <person name="Tidwell J."/>
            <person name="Bellgard S.E."/>
            <person name="Bellgard M.I."/>
        </authorList>
    </citation>
    <scope>NUCLEOTIDE SEQUENCE</scope>
    <source>
        <tissue evidence="1">Shoot tissue taken approximately 20 cm above the soil surface</tissue>
    </source>
</reference>
<dbReference type="AlphaFoldDB" id="A0A0A9S443"/>
<proteinExistence type="predicted"/>
<evidence type="ECO:0000313" key="1">
    <source>
        <dbReference type="EMBL" id="JAD58717.1"/>
    </source>
</evidence>
<organism evidence="1">
    <name type="scientific">Arundo donax</name>
    <name type="common">Giant reed</name>
    <name type="synonym">Donax arundinaceus</name>
    <dbReference type="NCBI Taxonomy" id="35708"/>
    <lineage>
        <taxon>Eukaryota</taxon>
        <taxon>Viridiplantae</taxon>
        <taxon>Streptophyta</taxon>
        <taxon>Embryophyta</taxon>
        <taxon>Tracheophyta</taxon>
        <taxon>Spermatophyta</taxon>
        <taxon>Magnoliopsida</taxon>
        <taxon>Liliopsida</taxon>
        <taxon>Poales</taxon>
        <taxon>Poaceae</taxon>
        <taxon>PACMAD clade</taxon>
        <taxon>Arundinoideae</taxon>
        <taxon>Arundineae</taxon>
        <taxon>Arundo</taxon>
    </lineage>
</organism>
<reference evidence="1" key="1">
    <citation type="submission" date="2014-09" db="EMBL/GenBank/DDBJ databases">
        <authorList>
            <person name="Magalhaes I.L.F."/>
            <person name="Oliveira U."/>
            <person name="Santos F.R."/>
            <person name="Vidigal T.H.D.A."/>
            <person name="Brescovit A.D."/>
            <person name="Santos A.J."/>
        </authorList>
    </citation>
    <scope>NUCLEOTIDE SEQUENCE</scope>
    <source>
        <tissue evidence="1">Shoot tissue taken approximately 20 cm above the soil surface</tissue>
    </source>
</reference>